<keyword evidence="2" id="KW-1185">Reference proteome</keyword>
<dbReference type="AlphaFoldDB" id="A0A517RIE6"/>
<sequence>MTGLFLLAGCQPDEPTSHTARVPQPSPVADNYIVLTVPPEPLLDKMAQLYSPDDAEWSMLVNEFVENGHPILPYVIRQLQEDNKLSPDLGKQITERIAQSPAVTVDAQRIISLMEIACYADIMCHRIEYPLRVATLDYVKSNIDSQGTKDALHWIRDSYRSGLPLDSPGDETGDFRGLLVKSMQGRLNAYANQLLGSIDSQSGSN</sequence>
<accession>A0A517RIE6</accession>
<evidence type="ECO:0000313" key="2">
    <source>
        <dbReference type="Proteomes" id="UP000317171"/>
    </source>
</evidence>
<proteinExistence type="predicted"/>
<dbReference type="EMBL" id="CP036269">
    <property type="protein sequence ID" value="QDT43640.1"/>
    <property type="molecule type" value="Genomic_DNA"/>
</dbReference>
<organism evidence="1 2">
    <name type="scientific">Gimesia alba</name>
    <dbReference type="NCBI Taxonomy" id="2527973"/>
    <lineage>
        <taxon>Bacteria</taxon>
        <taxon>Pseudomonadati</taxon>
        <taxon>Planctomycetota</taxon>
        <taxon>Planctomycetia</taxon>
        <taxon>Planctomycetales</taxon>
        <taxon>Planctomycetaceae</taxon>
        <taxon>Gimesia</taxon>
    </lineage>
</organism>
<name>A0A517RIE6_9PLAN</name>
<reference evidence="1 2" key="1">
    <citation type="submission" date="2019-02" db="EMBL/GenBank/DDBJ databases">
        <title>Deep-cultivation of Planctomycetes and their phenomic and genomic characterization uncovers novel biology.</title>
        <authorList>
            <person name="Wiegand S."/>
            <person name="Jogler M."/>
            <person name="Boedeker C."/>
            <person name="Pinto D."/>
            <person name="Vollmers J."/>
            <person name="Rivas-Marin E."/>
            <person name="Kohn T."/>
            <person name="Peeters S.H."/>
            <person name="Heuer A."/>
            <person name="Rast P."/>
            <person name="Oberbeckmann S."/>
            <person name="Bunk B."/>
            <person name="Jeske O."/>
            <person name="Meyerdierks A."/>
            <person name="Storesund J.E."/>
            <person name="Kallscheuer N."/>
            <person name="Luecker S."/>
            <person name="Lage O.M."/>
            <person name="Pohl T."/>
            <person name="Merkel B.J."/>
            <person name="Hornburger P."/>
            <person name="Mueller R.-W."/>
            <person name="Bruemmer F."/>
            <person name="Labrenz M."/>
            <person name="Spormann A.M."/>
            <person name="Op den Camp H."/>
            <person name="Overmann J."/>
            <person name="Amann R."/>
            <person name="Jetten M.S.M."/>
            <person name="Mascher T."/>
            <person name="Medema M.H."/>
            <person name="Devos D.P."/>
            <person name="Kaster A.-K."/>
            <person name="Ovreas L."/>
            <person name="Rohde M."/>
            <person name="Galperin M.Y."/>
            <person name="Jogler C."/>
        </authorList>
    </citation>
    <scope>NUCLEOTIDE SEQUENCE [LARGE SCALE GENOMIC DNA]</scope>
    <source>
        <strain evidence="1 2">Pan241w</strain>
    </source>
</reference>
<dbReference type="Proteomes" id="UP000317171">
    <property type="component" value="Chromosome"/>
</dbReference>
<dbReference type="OrthoDB" id="9900663at2"/>
<dbReference type="KEGG" id="gaz:Pan241w_37420"/>
<evidence type="ECO:0000313" key="1">
    <source>
        <dbReference type="EMBL" id="QDT43640.1"/>
    </source>
</evidence>
<gene>
    <name evidence="1" type="ORF">Pan241w_37420</name>
</gene>
<dbReference type="RefSeq" id="WP_145218473.1">
    <property type="nucleotide sequence ID" value="NZ_CP036269.1"/>
</dbReference>
<protein>
    <submittedName>
        <fullName evidence="1">Uncharacterized protein</fullName>
    </submittedName>
</protein>